<proteinExistence type="inferred from homology"/>
<feature type="region of interest" description="Disordered" evidence="8">
    <location>
        <begin position="1277"/>
        <end position="1428"/>
    </location>
</feature>
<feature type="compositionally biased region" description="Polar residues" evidence="8">
    <location>
        <begin position="247"/>
        <end position="260"/>
    </location>
</feature>
<keyword evidence="7" id="KW-0648">Protein biosynthesis</keyword>
<feature type="compositionally biased region" description="Polar residues" evidence="8">
    <location>
        <begin position="1"/>
        <end position="13"/>
    </location>
</feature>
<dbReference type="EMBL" id="ML996708">
    <property type="protein sequence ID" value="KAF2396214.1"/>
    <property type="molecule type" value="Genomic_DNA"/>
</dbReference>
<dbReference type="GO" id="GO:0003729">
    <property type="term" value="F:mRNA binding"/>
    <property type="evidence" value="ECO:0007669"/>
    <property type="project" value="TreeGrafter"/>
</dbReference>
<feature type="compositionally biased region" description="Basic and acidic residues" evidence="8">
    <location>
        <begin position="643"/>
        <end position="703"/>
    </location>
</feature>
<keyword evidence="4" id="KW-0396">Initiation factor</keyword>
<dbReference type="InterPro" id="IPR003890">
    <property type="entry name" value="MIF4G-like_typ-3"/>
</dbReference>
<dbReference type="Gene3D" id="1.20.970.30">
    <property type="entry name" value="eIF4G, eIF4E-binding domain"/>
    <property type="match status" value="1"/>
</dbReference>
<feature type="region of interest" description="Disordered" evidence="8">
    <location>
        <begin position="834"/>
        <end position="967"/>
    </location>
</feature>
<feature type="compositionally biased region" description="Basic and acidic residues" evidence="8">
    <location>
        <begin position="555"/>
        <end position="631"/>
    </location>
</feature>
<evidence type="ECO:0000259" key="9">
    <source>
        <dbReference type="SMART" id="SM00543"/>
    </source>
</evidence>
<evidence type="ECO:0000256" key="6">
    <source>
        <dbReference type="ARBA" id="ARBA00022884"/>
    </source>
</evidence>
<dbReference type="Pfam" id="PF12152">
    <property type="entry name" value="eIF_4G1"/>
    <property type="match status" value="1"/>
</dbReference>
<name>A0A6G1HJY3_9PEZI</name>
<dbReference type="SUPFAM" id="SSF101489">
    <property type="entry name" value="Eukaryotic initiation factor 4f subunit eIF4g, eIF4e-binding domain"/>
    <property type="match status" value="1"/>
</dbReference>
<feature type="domain" description="MIF4G" evidence="9">
    <location>
        <begin position="1016"/>
        <end position="1257"/>
    </location>
</feature>
<evidence type="ECO:0000256" key="2">
    <source>
        <dbReference type="ARBA" id="ARBA00005775"/>
    </source>
</evidence>
<evidence type="ECO:0000256" key="8">
    <source>
        <dbReference type="SAM" id="MobiDB-lite"/>
    </source>
</evidence>
<feature type="compositionally biased region" description="Low complexity" evidence="8">
    <location>
        <begin position="1331"/>
        <end position="1347"/>
    </location>
</feature>
<accession>A0A6G1HJY3</accession>
<feature type="region of interest" description="Disordered" evidence="8">
    <location>
        <begin position="402"/>
        <end position="770"/>
    </location>
</feature>
<dbReference type="SMART" id="SM00543">
    <property type="entry name" value="MIF4G"/>
    <property type="match status" value="1"/>
</dbReference>
<dbReference type="GO" id="GO:0010494">
    <property type="term" value="C:cytoplasmic stress granule"/>
    <property type="evidence" value="ECO:0007669"/>
    <property type="project" value="UniProtKB-ARBA"/>
</dbReference>
<feature type="region of interest" description="Disordered" evidence="8">
    <location>
        <begin position="128"/>
        <end position="278"/>
    </location>
</feature>
<feature type="compositionally biased region" description="Low complexity" evidence="8">
    <location>
        <begin position="14"/>
        <end position="25"/>
    </location>
</feature>
<feature type="region of interest" description="Disordered" evidence="8">
    <location>
        <begin position="1"/>
        <end position="106"/>
    </location>
</feature>
<dbReference type="Proteomes" id="UP000799640">
    <property type="component" value="Unassembled WGS sequence"/>
</dbReference>
<dbReference type="GO" id="GO:0016281">
    <property type="term" value="C:eukaryotic translation initiation factor 4F complex"/>
    <property type="evidence" value="ECO:0007669"/>
    <property type="project" value="TreeGrafter"/>
</dbReference>
<protein>
    <recommendedName>
        <fullName evidence="9">MIF4G domain-containing protein</fullName>
    </recommendedName>
</protein>
<dbReference type="GO" id="GO:0003743">
    <property type="term" value="F:translation initiation factor activity"/>
    <property type="evidence" value="ECO:0007669"/>
    <property type="project" value="UniProtKB-KW"/>
</dbReference>
<feature type="compositionally biased region" description="Low complexity" evidence="8">
    <location>
        <begin position="219"/>
        <end position="229"/>
    </location>
</feature>
<comment type="subcellular location">
    <subcellularLocation>
        <location evidence="1">Cytoplasm</location>
    </subcellularLocation>
</comment>
<reference evidence="10" key="1">
    <citation type="journal article" date="2020" name="Stud. Mycol.">
        <title>101 Dothideomycetes genomes: a test case for predicting lifestyles and emergence of pathogens.</title>
        <authorList>
            <person name="Haridas S."/>
            <person name="Albert R."/>
            <person name="Binder M."/>
            <person name="Bloem J."/>
            <person name="Labutti K."/>
            <person name="Salamov A."/>
            <person name="Andreopoulos B."/>
            <person name="Baker S."/>
            <person name="Barry K."/>
            <person name="Bills G."/>
            <person name="Bluhm B."/>
            <person name="Cannon C."/>
            <person name="Castanera R."/>
            <person name="Culley D."/>
            <person name="Daum C."/>
            <person name="Ezra D."/>
            <person name="Gonzalez J."/>
            <person name="Henrissat B."/>
            <person name="Kuo A."/>
            <person name="Liang C."/>
            <person name="Lipzen A."/>
            <person name="Lutzoni F."/>
            <person name="Magnuson J."/>
            <person name="Mondo S."/>
            <person name="Nolan M."/>
            <person name="Ohm R."/>
            <person name="Pangilinan J."/>
            <person name="Park H.-J."/>
            <person name="Ramirez L."/>
            <person name="Alfaro M."/>
            <person name="Sun H."/>
            <person name="Tritt A."/>
            <person name="Yoshinaga Y."/>
            <person name="Zwiers L.-H."/>
            <person name="Turgeon B."/>
            <person name="Goodwin S."/>
            <person name="Spatafora J."/>
            <person name="Crous P."/>
            <person name="Grigoriev I."/>
        </authorList>
    </citation>
    <scope>NUCLEOTIDE SEQUENCE</scope>
    <source>
        <strain evidence="10">CBS 262.69</strain>
    </source>
</reference>
<feature type="compositionally biased region" description="Basic and acidic residues" evidence="8">
    <location>
        <begin position="527"/>
        <end position="548"/>
    </location>
</feature>
<feature type="compositionally biased region" description="Low complexity" evidence="8">
    <location>
        <begin position="716"/>
        <end position="734"/>
    </location>
</feature>
<feature type="region of interest" description="Disordered" evidence="8">
    <location>
        <begin position="782"/>
        <end position="803"/>
    </location>
</feature>
<dbReference type="SUPFAM" id="SSF48371">
    <property type="entry name" value="ARM repeat"/>
    <property type="match status" value="1"/>
</dbReference>
<evidence type="ECO:0000256" key="7">
    <source>
        <dbReference type="ARBA" id="ARBA00022917"/>
    </source>
</evidence>
<dbReference type="InterPro" id="IPR016024">
    <property type="entry name" value="ARM-type_fold"/>
</dbReference>
<dbReference type="PANTHER" id="PTHR23253:SF9">
    <property type="entry name" value="EUKARYOTIC TRANSLATION INITIATION FACTOR 4 GAMMA 2"/>
    <property type="match status" value="1"/>
</dbReference>
<dbReference type="FunFam" id="1.25.40.180:FF:000020">
    <property type="entry name" value="Eukaryotic translation initiation factor subunit"/>
    <property type="match status" value="1"/>
</dbReference>
<feature type="compositionally biased region" description="Polar residues" evidence="8">
    <location>
        <begin position="883"/>
        <end position="901"/>
    </location>
</feature>
<comment type="similarity">
    <text evidence="2">Belongs to the eukaryotic initiation factor 4G family.</text>
</comment>
<evidence type="ECO:0000313" key="10">
    <source>
        <dbReference type="EMBL" id="KAF2396214.1"/>
    </source>
</evidence>
<gene>
    <name evidence="10" type="ORF">EJ06DRAFT_249028</name>
</gene>
<keyword evidence="5" id="KW-0597">Phosphoprotein</keyword>
<dbReference type="OrthoDB" id="514777at2759"/>
<feature type="compositionally biased region" description="Low complexity" evidence="8">
    <location>
        <begin position="1406"/>
        <end position="1419"/>
    </location>
</feature>
<feature type="compositionally biased region" description="Polar residues" evidence="8">
    <location>
        <begin position="928"/>
        <end position="937"/>
    </location>
</feature>
<evidence type="ECO:0000256" key="4">
    <source>
        <dbReference type="ARBA" id="ARBA00022540"/>
    </source>
</evidence>
<dbReference type="Gene3D" id="1.25.40.180">
    <property type="match status" value="1"/>
</dbReference>
<feature type="compositionally biased region" description="Low complexity" evidence="8">
    <location>
        <begin position="840"/>
        <end position="853"/>
    </location>
</feature>
<organism evidence="10 11">
    <name type="scientific">Trichodelitschia bisporula</name>
    <dbReference type="NCBI Taxonomy" id="703511"/>
    <lineage>
        <taxon>Eukaryota</taxon>
        <taxon>Fungi</taxon>
        <taxon>Dikarya</taxon>
        <taxon>Ascomycota</taxon>
        <taxon>Pezizomycotina</taxon>
        <taxon>Dothideomycetes</taxon>
        <taxon>Dothideomycetes incertae sedis</taxon>
        <taxon>Phaeotrichales</taxon>
        <taxon>Phaeotrichaceae</taxon>
        <taxon>Trichodelitschia</taxon>
    </lineage>
</organism>
<evidence type="ECO:0000256" key="3">
    <source>
        <dbReference type="ARBA" id="ARBA00022490"/>
    </source>
</evidence>
<keyword evidence="6" id="KW-0694">RNA-binding</keyword>
<feature type="compositionally biased region" description="Polar residues" evidence="8">
    <location>
        <begin position="27"/>
        <end position="42"/>
    </location>
</feature>
<feature type="compositionally biased region" description="Basic and acidic residues" evidence="8">
    <location>
        <begin position="462"/>
        <end position="484"/>
    </location>
</feature>
<feature type="compositionally biased region" description="Gly residues" evidence="8">
    <location>
        <begin position="860"/>
        <end position="875"/>
    </location>
</feature>
<keyword evidence="11" id="KW-1185">Reference proteome</keyword>
<dbReference type="InterPro" id="IPR036211">
    <property type="entry name" value="eIF4G_eIF4E-bd_sf"/>
</dbReference>
<feature type="compositionally biased region" description="Polar residues" evidence="8">
    <location>
        <begin position="786"/>
        <end position="799"/>
    </location>
</feature>
<feature type="compositionally biased region" description="Low complexity" evidence="8">
    <location>
        <begin position="944"/>
        <end position="963"/>
    </location>
</feature>
<sequence>MTSSIQNNNIPQSAQGPAAARAANAGKVSTNAQPSIASSTPPQGAGYGGANHAKVNSVSPVNGKGPVQPAIPTVNAPPPIVNSGAVANGAPSHGRKSSVNLPNGGSVANSRPPIAFGKIATGASPLLQNSTLQMNPGSRVARSPSPIPQASGGRPPAVIQGTVNFGSHPGSDGGDQTLRPNAMPQGPAGQMPQSQHLRRESSQSAHSDMSSGMGRGFVPNNRQRNFNPPFAGPGVGGSPQPFRPGLNMSQRSVSNVQQYPGAQLPIRPGPNSSPYQANRSPAMANAVLQQQQGHMGAGPPIQHFGYPQMPNQVGPTFSSSVEVAPGVGSRNLFWAHLESTGASPGNKLTPIQGQGMYLPPAFDPNFYAAYQPYTMHQPGPNMPYGAPPSPRVGYSTPHVPYLPQHYNGPHAASMSRTGSSTGPERPGSTLGHPLTPASVSVVPQIPATAGSPAQSVPQFSRPEPKKSKAILIKDTEGNIIDLHKKMGSGPGPAASQPRAPPVVTSGAGIPSPSATPLRVGSTTPQHGRADSHAKSAEEKQREFREQIERQAAQVPKEKEDDAAPKKDDSEAKAKEEAAAKEAKEKEEAERLKKEEEAKKAADEAAKAEEAAKAKAEEERLKKEEEDERWIAELEAQEREDEERERKYQEKKKLEAAEKAEKEKEAQAKLDEELKRQEREAEALEAAKEAGKGQEDTPEAKAESAKLFASLKKSNLGPGATATTTETPTESPTTAQKPTAVSKPKPAALKLETNKPVEPAQPTAGMQSLQSARFLQVQKEVSIYPQGVSSPNPALNQASKSGRGRQYDKNFLLQFKDVFREKPSLDWDRVVKETLGDTSDSSRPASARPSSAAPGRQNSRPGGGMPMPGGVMGNFGGALRTLPAGTTSEQRFQASQQGTSSRGGPISNPFSNFAGGRGAPFGMGAPMMSRSSSSQNMPMQGGGMNSSRNASSRGRGSRRGGPNSQQESQLVKAMPLTAGQDLKPLEVSQTGWKPPSVFSGPTQPALPGTHMAPDMVQRKVKSALNKMTPEKFDKLANDILVIASQSKDETDGRTLRQVIQLTFEKACDEAHWASMYAKFCKRMLEDMGPEIRDENVRDRSDNVVVGGALFRKYLLNRCQEEFERGWEINLPDKPENEAAPGEVTMLSDEYYVAAAAKRRGLGLIQFIGELYKLGMLTMRIMHECVMKLLNFEGAPDESAIESLVKLLRTIGSTMDAAQNGRAMMDTYFHRIQSIMDTAGLPSRMYFMLLDTIELRKGGWKTKDNLKGPKTLQEIRSDAAAQIQQEAQKNRNRPQQGRGDGRSFSQQHVPAQQYRGNEVASDDLKKLARGVRSSGAPSGSLGPNSLLGSRTNSGRRGGLGPLAHGNESGASSRTGTPPVKEKESTAHMNAYSALAGLDSGEGPDDVQSPPSTASSPAVSKAQPAKAADGN</sequence>
<dbReference type="Pfam" id="PF02854">
    <property type="entry name" value="MIF4G"/>
    <property type="match status" value="1"/>
</dbReference>
<evidence type="ECO:0000313" key="11">
    <source>
        <dbReference type="Proteomes" id="UP000799640"/>
    </source>
</evidence>
<dbReference type="PANTHER" id="PTHR23253">
    <property type="entry name" value="EUKARYOTIC TRANSLATION INITIATION FACTOR 4 GAMMA"/>
    <property type="match status" value="1"/>
</dbReference>
<dbReference type="InterPro" id="IPR022745">
    <property type="entry name" value="eIF4G1_eIF4E-bd"/>
</dbReference>
<keyword evidence="3" id="KW-0963">Cytoplasm</keyword>
<evidence type="ECO:0000256" key="1">
    <source>
        <dbReference type="ARBA" id="ARBA00004496"/>
    </source>
</evidence>
<evidence type="ECO:0000256" key="5">
    <source>
        <dbReference type="ARBA" id="ARBA00022553"/>
    </source>
</evidence>
<feature type="compositionally biased region" description="Polar residues" evidence="8">
    <location>
        <begin position="97"/>
        <end position="106"/>
    </location>
</feature>